<dbReference type="Proteomes" id="UP001501442">
    <property type="component" value="Unassembled WGS sequence"/>
</dbReference>
<name>A0ABP8UQW3_9ACTN</name>
<dbReference type="EMBL" id="BAABHK010000021">
    <property type="protein sequence ID" value="GAA4637847.1"/>
    <property type="molecule type" value="Genomic_DNA"/>
</dbReference>
<evidence type="ECO:0000313" key="2">
    <source>
        <dbReference type="EMBL" id="GAA4637847.1"/>
    </source>
</evidence>
<evidence type="ECO:0000313" key="3">
    <source>
        <dbReference type="Proteomes" id="UP001501442"/>
    </source>
</evidence>
<protein>
    <submittedName>
        <fullName evidence="2">Uncharacterized protein</fullName>
    </submittedName>
</protein>
<gene>
    <name evidence="2" type="ORF">GCM10023196_093260</name>
</gene>
<reference evidence="3" key="1">
    <citation type="journal article" date="2019" name="Int. J. Syst. Evol. Microbiol.">
        <title>The Global Catalogue of Microorganisms (GCM) 10K type strain sequencing project: providing services to taxonomists for standard genome sequencing and annotation.</title>
        <authorList>
            <consortium name="The Broad Institute Genomics Platform"/>
            <consortium name="The Broad Institute Genome Sequencing Center for Infectious Disease"/>
            <person name="Wu L."/>
            <person name="Ma J."/>
        </authorList>
    </citation>
    <scope>NUCLEOTIDE SEQUENCE [LARGE SCALE GENOMIC DNA]</scope>
    <source>
        <strain evidence="3">JCM 17939</strain>
    </source>
</reference>
<feature type="compositionally biased region" description="Basic and acidic residues" evidence="1">
    <location>
        <begin position="102"/>
        <end position="115"/>
    </location>
</feature>
<proteinExistence type="predicted"/>
<comment type="caution">
    <text evidence="2">The sequence shown here is derived from an EMBL/GenBank/DDBJ whole genome shotgun (WGS) entry which is preliminary data.</text>
</comment>
<accession>A0ABP8UQW3</accession>
<sequence>MSMGAHVGEMLDIMRRTRIRASSPDKSLTIIVSGMPANIKVEIAPGAHARHTERSFEQQVNAAIRVAMVGYQQVAMRAWRKAARVPEPESAAGSSLERRRRGSDAGERRRLFIEE</sequence>
<feature type="region of interest" description="Disordered" evidence="1">
    <location>
        <begin position="81"/>
        <end position="115"/>
    </location>
</feature>
<keyword evidence="3" id="KW-1185">Reference proteome</keyword>
<organism evidence="2 3">
    <name type="scientific">Actinoallomurus vinaceus</name>
    <dbReference type="NCBI Taxonomy" id="1080074"/>
    <lineage>
        <taxon>Bacteria</taxon>
        <taxon>Bacillati</taxon>
        <taxon>Actinomycetota</taxon>
        <taxon>Actinomycetes</taxon>
        <taxon>Streptosporangiales</taxon>
        <taxon>Thermomonosporaceae</taxon>
        <taxon>Actinoallomurus</taxon>
    </lineage>
</organism>
<evidence type="ECO:0000256" key="1">
    <source>
        <dbReference type="SAM" id="MobiDB-lite"/>
    </source>
</evidence>